<dbReference type="STRING" id="1209931.A0A135UDK8"/>
<keyword evidence="4" id="KW-1185">Reference proteome</keyword>
<proteinExistence type="predicted"/>
<evidence type="ECO:0000313" key="4">
    <source>
        <dbReference type="Proteomes" id="UP000070121"/>
    </source>
</evidence>
<comment type="caution">
    <text evidence="3">The sequence shown here is derived from an EMBL/GenBank/DDBJ whole genome shotgun (WGS) entry which is preliminary data.</text>
</comment>
<feature type="region of interest" description="Disordered" evidence="2">
    <location>
        <begin position="493"/>
        <end position="527"/>
    </location>
</feature>
<feature type="coiled-coil region" evidence="1">
    <location>
        <begin position="431"/>
        <end position="493"/>
    </location>
</feature>
<keyword evidence="1" id="KW-0175">Coiled coil</keyword>
<dbReference type="EMBL" id="JFFI01001569">
    <property type="protein sequence ID" value="KXH58477.1"/>
    <property type="molecule type" value="Genomic_DNA"/>
</dbReference>
<dbReference type="OrthoDB" id="4832347at2759"/>
<feature type="compositionally biased region" description="Polar residues" evidence="2">
    <location>
        <begin position="322"/>
        <end position="343"/>
    </location>
</feature>
<organism evidence="3 4">
    <name type="scientific">Colletotrichum salicis</name>
    <dbReference type="NCBI Taxonomy" id="1209931"/>
    <lineage>
        <taxon>Eukaryota</taxon>
        <taxon>Fungi</taxon>
        <taxon>Dikarya</taxon>
        <taxon>Ascomycota</taxon>
        <taxon>Pezizomycotina</taxon>
        <taxon>Sordariomycetes</taxon>
        <taxon>Hypocreomycetidae</taxon>
        <taxon>Glomerellales</taxon>
        <taxon>Glomerellaceae</taxon>
        <taxon>Colletotrichum</taxon>
        <taxon>Colletotrichum acutatum species complex</taxon>
    </lineage>
</organism>
<protein>
    <submittedName>
        <fullName evidence="3">Uncharacterized protein</fullName>
    </submittedName>
</protein>
<evidence type="ECO:0000256" key="2">
    <source>
        <dbReference type="SAM" id="MobiDB-lite"/>
    </source>
</evidence>
<feature type="region of interest" description="Disordered" evidence="2">
    <location>
        <begin position="206"/>
        <end position="343"/>
    </location>
</feature>
<dbReference type="AlphaFoldDB" id="A0A135UDK8"/>
<feature type="compositionally biased region" description="Polar residues" evidence="2">
    <location>
        <begin position="300"/>
        <end position="315"/>
    </location>
</feature>
<reference evidence="3 4" key="1">
    <citation type="submission" date="2014-02" db="EMBL/GenBank/DDBJ databases">
        <title>The genome sequence of Colletotrichum salicis CBS 607.94.</title>
        <authorList>
            <person name="Baroncelli R."/>
            <person name="Thon M.R."/>
        </authorList>
    </citation>
    <scope>NUCLEOTIDE SEQUENCE [LARGE SCALE GENOMIC DNA]</scope>
    <source>
        <strain evidence="3 4">CBS 607.94</strain>
    </source>
</reference>
<gene>
    <name evidence="3" type="ORF">CSAL01_05062</name>
</gene>
<accession>A0A135UDK8</accession>
<dbReference type="Proteomes" id="UP000070121">
    <property type="component" value="Unassembled WGS sequence"/>
</dbReference>
<name>A0A135UDK8_9PEZI</name>
<feature type="compositionally biased region" description="Basic and acidic residues" evidence="2">
    <location>
        <begin position="222"/>
        <end position="236"/>
    </location>
</feature>
<evidence type="ECO:0000256" key="1">
    <source>
        <dbReference type="SAM" id="Coils"/>
    </source>
</evidence>
<sequence>MGKGDTDIFWITAVSLPIPPWPKNVVQSKAVLLHPGNARKFDKFVVLRNTIDRQGRIHLNLVVLFRLLLRCQHLAFDHTHFWAFIRDHCGMETLNCRMAEELAEIYSDRRRVYLETKKILPKRHNFLSSLIDAWNSRDPDPPAHARPTNQELEAEWNYVEKSWLWLMEHDRMSIIDPENPPAYGAFPIKKLTPSSFQIRGGSIRSAGKDLASRISAPSPQRQRRESSTSVHSEKVPPGKVLSRVSMPSPDRQRRASSGHDSIRPSTPGPSERAIDDLIQSEGRKRKLSPEAPDSLKRQRVSGSSPCSPRLDSQLTPGHKKPSSQVMSSQDHQQTSTHYGATDTMLDSSQGLAKEQQETYDTSLDNLATIGHQKEAHHGDELLQLLENRVGQNDETMQLLKEQTSLVMEHGELSREIQKAHDQLNLLTASKCQDALQKLDVLSSQINNLVAEIMACRKSDHEIQQRQQDQQDLIKSFEGDMQTLNQEMKEVKNGLLSNTDSRQARETSNQTARIRLEDRNGADDQQSIRTETRLAALEERMGTQPDSALSPSRNFEERLKRIERATANQVPNAEYMPRISKMEEAIAISTTLIHNCRTLVDVSKASLDQHLGTLHNRIAMMEARLTNQVAEQAEAKKEQTKRMDRIEAELQRQKETASTPQHPNVGRQHASEASGFQAQLNAVKNSLAFIARRQSMEIADTTSTTPLTPITPLSQARRSSLNRLPRPVQNGAPAGLTRPQLNAAPVKDET</sequence>
<feature type="compositionally biased region" description="Polar residues" evidence="2">
    <location>
        <begin position="494"/>
        <end position="511"/>
    </location>
</feature>
<feature type="compositionally biased region" description="Low complexity" evidence="2">
    <location>
        <begin position="700"/>
        <end position="713"/>
    </location>
</feature>
<evidence type="ECO:0000313" key="3">
    <source>
        <dbReference type="EMBL" id="KXH58477.1"/>
    </source>
</evidence>
<feature type="region of interest" description="Disordered" evidence="2">
    <location>
        <begin position="650"/>
        <end position="672"/>
    </location>
</feature>
<feature type="region of interest" description="Disordered" evidence="2">
    <location>
        <begin position="699"/>
        <end position="749"/>
    </location>
</feature>